<sequence>MISQHQDFPPEVFVSDQPPTPLSKGVEVGLLKERNQITAGSLAQNAASTENSLGTIPLLDAKVYSFARQVSWMNLKCSRCNTTCTHSSYLVIGRCPSLRISPIPSAISTIPHPVKILLDIDLSVMAVMALKFLDLPQDILGAKS</sequence>
<dbReference type="AlphaFoldDB" id="A0A1J9PHW9"/>
<evidence type="ECO:0000313" key="2">
    <source>
        <dbReference type="EMBL" id="OJD16033.1"/>
    </source>
</evidence>
<reference evidence="2 3" key="1">
    <citation type="submission" date="2015-07" db="EMBL/GenBank/DDBJ databases">
        <title>Emmonsia species relationships and genome sequence.</title>
        <authorList>
            <consortium name="The Broad Institute Genomics Platform"/>
            <person name="Cuomo C.A."/>
            <person name="Munoz J.F."/>
            <person name="Imamovic A."/>
            <person name="Priest M.E."/>
            <person name="Young S."/>
            <person name="Clay O.K."/>
            <person name="McEwen J.G."/>
        </authorList>
    </citation>
    <scope>NUCLEOTIDE SEQUENCE [LARGE SCALE GENOMIC DNA]</scope>
    <source>
        <strain evidence="2 3">UAMH 9510</strain>
    </source>
</reference>
<comment type="caution">
    <text evidence="2">The sequence shown here is derived from an EMBL/GenBank/DDBJ whole genome shotgun (WGS) entry which is preliminary data.</text>
</comment>
<evidence type="ECO:0000313" key="3">
    <source>
        <dbReference type="Proteomes" id="UP000182235"/>
    </source>
</evidence>
<dbReference type="EMBL" id="LGRN01000126">
    <property type="protein sequence ID" value="OJD16033.1"/>
    <property type="molecule type" value="Genomic_DNA"/>
</dbReference>
<dbReference type="Proteomes" id="UP000182235">
    <property type="component" value="Unassembled WGS sequence"/>
</dbReference>
<keyword evidence="3" id="KW-1185">Reference proteome</keyword>
<proteinExistence type="predicted"/>
<dbReference type="VEuPathDB" id="FungiDB:AJ78_03786"/>
<accession>A0A1J9PHW9</accession>
<name>A0A1J9PHW9_9EURO</name>
<protein>
    <submittedName>
        <fullName evidence="2">Uncharacterized protein</fullName>
    </submittedName>
</protein>
<gene>
    <name evidence="2" type="ORF">AJ78_03786</name>
</gene>
<feature type="region of interest" description="Disordered" evidence="1">
    <location>
        <begin position="1"/>
        <end position="20"/>
    </location>
</feature>
<organism evidence="2 3">
    <name type="scientific">Emergomyces pasteurianus Ep9510</name>
    <dbReference type="NCBI Taxonomy" id="1447872"/>
    <lineage>
        <taxon>Eukaryota</taxon>
        <taxon>Fungi</taxon>
        <taxon>Dikarya</taxon>
        <taxon>Ascomycota</taxon>
        <taxon>Pezizomycotina</taxon>
        <taxon>Eurotiomycetes</taxon>
        <taxon>Eurotiomycetidae</taxon>
        <taxon>Onygenales</taxon>
        <taxon>Ajellomycetaceae</taxon>
        <taxon>Emergomyces</taxon>
    </lineage>
</organism>
<evidence type="ECO:0000256" key="1">
    <source>
        <dbReference type="SAM" id="MobiDB-lite"/>
    </source>
</evidence>